<dbReference type="SUPFAM" id="SSF51556">
    <property type="entry name" value="Metallo-dependent hydrolases"/>
    <property type="match status" value="1"/>
</dbReference>
<evidence type="ECO:0000313" key="3">
    <source>
        <dbReference type="EMBL" id="OEU88663.1"/>
    </source>
</evidence>
<accession>A0A1E7JLY8</accession>
<dbReference type="PANTHER" id="PTHR21240:SF19">
    <property type="entry name" value="CATALYTIC_ HYDROLASE"/>
    <property type="match status" value="1"/>
</dbReference>
<dbReference type="PANTHER" id="PTHR21240">
    <property type="entry name" value="2-AMINO-3-CARBOXYLMUCONATE-6-SEMIALDEHYDE DECARBOXYLASE"/>
    <property type="match status" value="1"/>
</dbReference>
<dbReference type="EMBL" id="LJGT01000040">
    <property type="protein sequence ID" value="OEU88663.1"/>
    <property type="molecule type" value="Genomic_DNA"/>
</dbReference>
<comment type="caution">
    <text evidence="3">The sequence shown here is derived from an EMBL/GenBank/DDBJ whole genome shotgun (WGS) entry which is preliminary data.</text>
</comment>
<evidence type="ECO:0000313" key="4">
    <source>
        <dbReference type="Proteomes" id="UP000176087"/>
    </source>
</evidence>
<keyword evidence="3" id="KW-0378">Hydrolase</keyword>
<organism evidence="3 4">
    <name type="scientific">Streptomyces abyssalis</name>
    <dbReference type="NCBI Taxonomy" id="933944"/>
    <lineage>
        <taxon>Bacteria</taxon>
        <taxon>Bacillati</taxon>
        <taxon>Actinomycetota</taxon>
        <taxon>Actinomycetes</taxon>
        <taxon>Kitasatosporales</taxon>
        <taxon>Streptomycetaceae</taxon>
        <taxon>Streptomyces</taxon>
    </lineage>
</organism>
<gene>
    <name evidence="3" type="ORF">AN215_19135</name>
</gene>
<dbReference type="GO" id="GO:0016787">
    <property type="term" value="F:hydrolase activity"/>
    <property type="evidence" value="ECO:0007669"/>
    <property type="project" value="UniProtKB-KW"/>
</dbReference>
<dbReference type="InterPro" id="IPR006680">
    <property type="entry name" value="Amidohydro-rel"/>
</dbReference>
<name>A0A1E7JLY8_9ACTN</name>
<dbReference type="Proteomes" id="UP000176087">
    <property type="component" value="Unassembled WGS sequence"/>
</dbReference>
<dbReference type="CDD" id="cd01292">
    <property type="entry name" value="metallo-dependent_hydrolases"/>
    <property type="match status" value="1"/>
</dbReference>
<sequence>MDIDELTAIDVHTHAEVSAGGHGSLSPELFGASAEYFKSHTERQPTIGQMAAYYRERKMAAVVFTVDAEHATGHPRISNEEIAETCARHSDVLIPFASVDPWKGKAAVREARRLVTEFGVRGFKFHPSIQAFAPDDRMAYPLYEAIEELGVPALFHTGQTGIGAGVPGGGGIRLKYSNPMSVDDVAVDFPELRIVLAHPSFPWQDEALAVATHKPYVHIDLSGWSPKYFPPQLVRYANSLLKDKVLFGSDYPVITPDRWLSDFEKLEIKPEVRPRILKENAARLLGLRQPAPGGPAKGVSE</sequence>
<dbReference type="AlphaFoldDB" id="A0A1E7JLY8"/>
<dbReference type="Gene3D" id="3.20.20.140">
    <property type="entry name" value="Metal-dependent hydrolases"/>
    <property type="match status" value="1"/>
</dbReference>
<dbReference type="InterPro" id="IPR032465">
    <property type="entry name" value="ACMSD"/>
</dbReference>
<keyword evidence="4" id="KW-1185">Reference proteome</keyword>
<dbReference type="RefSeq" id="WP_070012106.1">
    <property type="nucleotide sequence ID" value="NZ_LJGS01000041.1"/>
</dbReference>
<dbReference type="STRING" id="933944.AN215_19135"/>
<proteinExistence type="predicted"/>
<dbReference type="PATRIC" id="fig|933944.5.peg.3168"/>
<evidence type="ECO:0000256" key="1">
    <source>
        <dbReference type="ARBA" id="ARBA00023239"/>
    </source>
</evidence>
<dbReference type="OrthoDB" id="1407586at2"/>
<protein>
    <submittedName>
        <fullName evidence="3">Amidohydrolase</fullName>
    </submittedName>
</protein>
<feature type="domain" description="Amidohydrolase-related" evidence="2">
    <location>
        <begin position="9"/>
        <end position="287"/>
    </location>
</feature>
<dbReference type="InterPro" id="IPR032466">
    <property type="entry name" value="Metal_Hydrolase"/>
</dbReference>
<dbReference type="Pfam" id="PF04909">
    <property type="entry name" value="Amidohydro_2"/>
    <property type="match status" value="1"/>
</dbReference>
<evidence type="ECO:0000259" key="2">
    <source>
        <dbReference type="Pfam" id="PF04909"/>
    </source>
</evidence>
<reference evidence="3 4" key="1">
    <citation type="journal article" date="2016" name="Front. Microbiol.">
        <title>Comparative Genomics Analysis of Streptomyces Species Reveals Their Adaptation to the Marine Environment and Their Diversity at the Genomic Level.</title>
        <authorList>
            <person name="Tian X."/>
            <person name="Zhang Z."/>
            <person name="Yang T."/>
            <person name="Chen M."/>
            <person name="Li J."/>
            <person name="Chen F."/>
            <person name="Yang J."/>
            <person name="Li W."/>
            <person name="Zhang B."/>
            <person name="Zhang Z."/>
            <person name="Wu J."/>
            <person name="Zhang C."/>
            <person name="Long L."/>
            <person name="Xiao J."/>
        </authorList>
    </citation>
    <scope>NUCLEOTIDE SEQUENCE [LARGE SCALE GENOMIC DNA]</scope>
    <source>
        <strain evidence="3 4">SCSIO 10390</strain>
    </source>
</reference>
<keyword evidence="1" id="KW-0456">Lyase</keyword>
<dbReference type="GO" id="GO:0016831">
    <property type="term" value="F:carboxy-lyase activity"/>
    <property type="evidence" value="ECO:0007669"/>
    <property type="project" value="InterPro"/>
</dbReference>